<dbReference type="PROSITE" id="PS51015">
    <property type="entry name" value="YDG"/>
    <property type="match status" value="1"/>
</dbReference>
<feature type="region of interest" description="Disordered" evidence="3">
    <location>
        <begin position="195"/>
        <end position="232"/>
    </location>
</feature>
<name>A0ABR3JRF8_9AGAR</name>
<gene>
    <name evidence="5" type="ORF">HGRIS_000521</name>
</gene>
<dbReference type="InterPro" id="IPR036987">
    <property type="entry name" value="SRA-YDG_sf"/>
</dbReference>
<evidence type="ECO:0000259" key="4">
    <source>
        <dbReference type="PROSITE" id="PS51015"/>
    </source>
</evidence>
<comment type="caution">
    <text evidence="5">The sequence shown here is derived from an EMBL/GenBank/DDBJ whole genome shotgun (WGS) entry which is preliminary data.</text>
</comment>
<evidence type="ECO:0000313" key="6">
    <source>
        <dbReference type="Proteomes" id="UP001556367"/>
    </source>
</evidence>
<dbReference type="Pfam" id="PF02182">
    <property type="entry name" value="SAD_SRA"/>
    <property type="match status" value="1"/>
</dbReference>
<dbReference type="Gene3D" id="2.30.280.10">
    <property type="entry name" value="SRA-YDG"/>
    <property type="match status" value="1"/>
</dbReference>
<proteinExistence type="predicted"/>
<dbReference type="PANTHER" id="PTHR14140">
    <property type="entry name" value="E3 UBIQUITIN-PROTEIN LIGASE UHRF-RELATED"/>
    <property type="match status" value="1"/>
</dbReference>
<dbReference type="SMART" id="SM00466">
    <property type="entry name" value="SRA"/>
    <property type="match status" value="1"/>
</dbReference>
<accession>A0ABR3JRF8</accession>
<feature type="region of interest" description="Disordered" evidence="3">
    <location>
        <begin position="16"/>
        <end position="35"/>
    </location>
</feature>
<dbReference type="SUPFAM" id="SSF88697">
    <property type="entry name" value="PUA domain-like"/>
    <property type="match status" value="1"/>
</dbReference>
<evidence type="ECO:0000256" key="1">
    <source>
        <dbReference type="ARBA" id="ARBA00023242"/>
    </source>
</evidence>
<keyword evidence="6" id="KW-1185">Reference proteome</keyword>
<protein>
    <recommendedName>
        <fullName evidence="4">YDG domain-containing protein</fullName>
    </recommendedName>
</protein>
<evidence type="ECO:0000256" key="2">
    <source>
        <dbReference type="PROSITE-ProRule" id="PRU00358"/>
    </source>
</evidence>
<feature type="region of interest" description="Disordered" evidence="3">
    <location>
        <begin position="147"/>
        <end position="181"/>
    </location>
</feature>
<dbReference type="EMBL" id="JASNQZ010000004">
    <property type="protein sequence ID" value="KAL0958379.1"/>
    <property type="molecule type" value="Genomic_DNA"/>
</dbReference>
<sequence>MSGGYADDEDHGQTIIYAGQGGQGTRPDPLHPGKQRKVQIRDQSWLAGPNKALRKSFELKCPVRLIRGAGLKNDFSPYQGYRYDGLYHVIKIEQKATKNSGAFKMCLYTLQQDETEGAWYRVPLYKEEEAKGMAEEAELAAARRLSVAAGPPDSDDEDEDLKPEVKQLEPGTSVSPPKPEYVLAREEQRALLKGMHIPRFPKVEPEDGSEEAQQSGVKAGVTVKTEEQDVKL</sequence>
<organism evidence="5 6">
    <name type="scientific">Hohenbuehelia grisea</name>
    <dbReference type="NCBI Taxonomy" id="104357"/>
    <lineage>
        <taxon>Eukaryota</taxon>
        <taxon>Fungi</taxon>
        <taxon>Dikarya</taxon>
        <taxon>Basidiomycota</taxon>
        <taxon>Agaricomycotina</taxon>
        <taxon>Agaricomycetes</taxon>
        <taxon>Agaricomycetidae</taxon>
        <taxon>Agaricales</taxon>
        <taxon>Pleurotineae</taxon>
        <taxon>Pleurotaceae</taxon>
        <taxon>Hohenbuehelia</taxon>
    </lineage>
</organism>
<dbReference type="Proteomes" id="UP001556367">
    <property type="component" value="Unassembled WGS sequence"/>
</dbReference>
<dbReference type="PANTHER" id="PTHR14140:SF27">
    <property type="entry name" value="OS04G0289800 PROTEIN"/>
    <property type="match status" value="1"/>
</dbReference>
<comment type="subcellular location">
    <subcellularLocation>
        <location evidence="2">Nucleus</location>
    </subcellularLocation>
</comment>
<evidence type="ECO:0000313" key="5">
    <source>
        <dbReference type="EMBL" id="KAL0958379.1"/>
    </source>
</evidence>
<dbReference type="InterPro" id="IPR003105">
    <property type="entry name" value="SRA_YDG"/>
</dbReference>
<dbReference type="InterPro" id="IPR045134">
    <property type="entry name" value="UHRF1/2-like"/>
</dbReference>
<evidence type="ECO:0000256" key="3">
    <source>
        <dbReference type="SAM" id="MobiDB-lite"/>
    </source>
</evidence>
<keyword evidence="1 2" id="KW-0539">Nucleus</keyword>
<dbReference type="InterPro" id="IPR015947">
    <property type="entry name" value="PUA-like_sf"/>
</dbReference>
<feature type="domain" description="YDG" evidence="4">
    <location>
        <begin position="1"/>
        <end position="112"/>
    </location>
</feature>
<reference evidence="6" key="1">
    <citation type="submission" date="2024-06" db="EMBL/GenBank/DDBJ databases">
        <title>Multi-omics analyses provide insights into the biosynthesis of the anticancer antibiotic pleurotin in Hohenbuehelia grisea.</title>
        <authorList>
            <person name="Weaver J.A."/>
            <person name="Alberti F."/>
        </authorList>
    </citation>
    <scope>NUCLEOTIDE SEQUENCE [LARGE SCALE GENOMIC DNA]</scope>
    <source>
        <strain evidence="6">T-177</strain>
    </source>
</reference>